<organism evidence="2 3">
    <name type="scientific">Vespula squamosa</name>
    <name type="common">Southern yellow jacket</name>
    <name type="synonym">Wasp</name>
    <dbReference type="NCBI Taxonomy" id="30214"/>
    <lineage>
        <taxon>Eukaryota</taxon>
        <taxon>Metazoa</taxon>
        <taxon>Ecdysozoa</taxon>
        <taxon>Arthropoda</taxon>
        <taxon>Hexapoda</taxon>
        <taxon>Insecta</taxon>
        <taxon>Pterygota</taxon>
        <taxon>Neoptera</taxon>
        <taxon>Endopterygota</taxon>
        <taxon>Hymenoptera</taxon>
        <taxon>Apocrita</taxon>
        <taxon>Aculeata</taxon>
        <taxon>Vespoidea</taxon>
        <taxon>Vespidae</taxon>
        <taxon>Vespinae</taxon>
        <taxon>Vespula</taxon>
    </lineage>
</organism>
<comment type="caution">
    <text evidence="2">The sequence shown here is derived from an EMBL/GenBank/DDBJ whole genome shotgun (WGS) entry which is preliminary data.</text>
</comment>
<dbReference type="Proteomes" id="UP001607302">
    <property type="component" value="Unassembled WGS sequence"/>
</dbReference>
<accession>A0ABD2AD23</accession>
<evidence type="ECO:0000256" key="1">
    <source>
        <dbReference type="SAM" id="Phobius"/>
    </source>
</evidence>
<name>A0ABD2AD23_VESSQ</name>
<evidence type="ECO:0000313" key="3">
    <source>
        <dbReference type="Proteomes" id="UP001607302"/>
    </source>
</evidence>
<keyword evidence="1" id="KW-0812">Transmembrane</keyword>
<keyword evidence="1" id="KW-1133">Transmembrane helix</keyword>
<protein>
    <submittedName>
        <fullName evidence="2">Uncharacterized protein</fullName>
    </submittedName>
</protein>
<dbReference type="EMBL" id="JAUDFV010000152">
    <property type="protein sequence ID" value="KAL2718296.1"/>
    <property type="molecule type" value="Genomic_DNA"/>
</dbReference>
<proteinExistence type="predicted"/>
<dbReference type="AlphaFoldDB" id="A0ABD2AD23"/>
<sequence>MYCKTLYRHAAYGLRFEFACPSVIFRCLIFFVFELVIIINNICMQIKVSIEQQKNNIEMKKTKR</sequence>
<evidence type="ECO:0000313" key="2">
    <source>
        <dbReference type="EMBL" id="KAL2718296.1"/>
    </source>
</evidence>
<keyword evidence="3" id="KW-1185">Reference proteome</keyword>
<feature type="transmembrane region" description="Helical" evidence="1">
    <location>
        <begin position="23"/>
        <end position="44"/>
    </location>
</feature>
<reference evidence="2 3" key="1">
    <citation type="journal article" date="2024" name="Ann. Entomol. Soc. Am.">
        <title>Genomic analyses of the southern and eastern yellowjacket wasps (Hymenoptera: Vespidae) reveal evolutionary signatures of social life.</title>
        <authorList>
            <person name="Catto M.A."/>
            <person name="Caine P.B."/>
            <person name="Orr S.E."/>
            <person name="Hunt B.G."/>
            <person name="Goodisman M.A.D."/>
        </authorList>
    </citation>
    <scope>NUCLEOTIDE SEQUENCE [LARGE SCALE GENOMIC DNA]</scope>
    <source>
        <strain evidence="2">233</strain>
        <tissue evidence="2">Head and thorax</tissue>
    </source>
</reference>
<keyword evidence="1" id="KW-0472">Membrane</keyword>
<gene>
    <name evidence="2" type="ORF">V1478_012172</name>
</gene>